<sequence length="536" mass="59860">GEPKHRCRLPANVSQNDSIPYQYVDGKRHYDSCVVYEDYNSSTNRTIPCPLGWEYDHDSFTINEQWDLVCDKGYGSETTQMALVFGVLVGAMSMTAVSDKFGRKRTFLFNACAGSLVLFVTAWVNDYYMFIVLRFILGIFQQGSMLSGFVLACELFSAKQRTMAGLLLMLYWPVGMVLLAAAAYLTRHWRHLLIITSMPGLFMVPLFWLNAARWNKVQLPEKYRSSAKDDISSVYSNSDVGKDILKLDRPLMTKTEINKDHLKTKTEEIEGAAKQYTILDIFASPKLRVYALVMFYLWFVVCLVYYGLSLSSGTLAGNPYVNFCLSGAVEAPAYITCALLLKHIGRRWPICLFLITAGLSLLVTLVIPNTTGHGPNVCMLRHVYVSMCVVYYSVIVTAVCVCVFLVPGSGMDLSVLTITFSMIGKFGISAAFGAVFLYAPELFPTTVRNVGLGMASARIAPWFPGVVFGTVSVVGGVLTLLLPETRGRPLPQTLMEVERWTRRISKREKQRLKLTSSGHNKVENGKCETELQTQMV</sequence>
<feature type="transmembrane region" description="Helical" evidence="5">
    <location>
        <begin position="164"/>
        <end position="185"/>
    </location>
</feature>
<evidence type="ECO:0000256" key="3">
    <source>
        <dbReference type="ARBA" id="ARBA00022989"/>
    </source>
</evidence>
<dbReference type="PANTHER" id="PTHR24064">
    <property type="entry name" value="SOLUTE CARRIER FAMILY 22 MEMBER"/>
    <property type="match status" value="1"/>
</dbReference>
<feature type="transmembrane region" description="Helical" evidence="5">
    <location>
        <begin position="383"/>
        <end position="406"/>
    </location>
</feature>
<keyword evidence="3 5" id="KW-1133">Transmembrane helix</keyword>
<reference evidence="6" key="1">
    <citation type="journal article" date="2023" name="Mol. Biol. Evol.">
        <title>Third-Generation Sequencing Reveals the Adaptive Role of the Epigenome in Three Deep-Sea Polychaetes.</title>
        <authorList>
            <person name="Perez M."/>
            <person name="Aroh O."/>
            <person name="Sun Y."/>
            <person name="Lan Y."/>
            <person name="Juniper S.K."/>
            <person name="Young C.R."/>
            <person name="Angers B."/>
            <person name="Qian P.Y."/>
        </authorList>
    </citation>
    <scope>NUCLEOTIDE SEQUENCE</scope>
    <source>
        <strain evidence="6">R07B-5</strain>
    </source>
</reference>
<evidence type="ECO:0000256" key="5">
    <source>
        <dbReference type="SAM" id="Phobius"/>
    </source>
</evidence>
<feature type="transmembrane region" description="Helical" evidence="5">
    <location>
        <begin position="289"/>
        <end position="308"/>
    </location>
</feature>
<dbReference type="Gene3D" id="1.20.1250.20">
    <property type="entry name" value="MFS general substrate transporter like domains"/>
    <property type="match status" value="1"/>
</dbReference>
<evidence type="ECO:0000256" key="4">
    <source>
        <dbReference type="ARBA" id="ARBA00023136"/>
    </source>
</evidence>
<name>A0AAD9KNF8_RIDPI</name>
<evidence type="ECO:0000313" key="7">
    <source>
        <dbReference type="Proteomes" id="UP001209878"/>
    </source>
</evidence>
<keyword evidence="7" id="KW-1185">Reference proteome</keyword>
<keyword evidence="2 5" id="KW-0812">Transmembrane</keyword>
<feature type="transmembrane region" description="Helical" evidence="5">
    <location>
        <begin position="107"/>
        <end position="125"/>
    </location>
</feature>
<feature type="transmembrane region" description="Helical" evidence="5">
    <location>
        <begin position="459"/>
        <end position="482"/>
    </location>
</feature>
<keyword evidence="4 5" id="KW-0472">Membrane</keyword>
<comment type="subcellular location">
    <subcellularLocation>
        <location evidence="1">Membrane</location>
        <topology evidence="1">Multi-pass membrane protein</topology>
    </subcellularLocation>
</comment>
<dbReference type="InterPro" id="IPR011701">
    <property type="entry name" value="MFS"/>
</dbReference>
<comment type="caution">
    <text evidence="6">The sequence shown here is derived from an EMBL/GenBank/DDBJ whole genome shotgun (WGS) entry which is preliminary data.</text>
</comment>
<dbReference type="EMBL" id="JAODUO010000844">
    <property type="protein sequence ID" value="KAK2173895.1"/>
    <property type="molecule type" value="Genomic_DNA"/>
</dbReference>
<dbReference type="GO" id="GO:0016020">
    <property type="term" value="C:membrane"/>
    <property type="evidence" value="ECO:0007669"/>
    <property type="project" value="UniProtKB-SubCell"/>
</dbReference>
<evidence type="ECO:0000256" key="2">
    <source>
        <dbReference type="ARBA" id="ARBA00022692"/>
    </source>
</evidence>
<dbReference type="CDD" id="cd17317">
    <property type="entry name" value="MFS_SLC22"/>
    <property type="match status" value="1"/>
</dbReference>
<protein>
    <submittedName>
        <fullName evidence="6">Uncharacterized protein</fullName>
    </submittedName>
</protein>
<dbReference type="Pfam" id="PF07690">
    <property type="entry name" value="MFS_1"/>
    <property type="match status" value="1"/>
</dbReference>
<accession>A0AAD9KNF8</accession>
<dbReference type="GO" id="GO:0022857">
    <property type="term" value="F:transmembrane transporter activity"/>
    <property type="evidence" value="ECO:0007669"/>
    <property type="project" value="InterPro"/>
</dbReference>
<dbReference type="AlphaFoldDB" id="A0AAD9KNF8"/>
<evidence type="ECO:0000313" key="6">
    <source>
        <dbReference type="EMBL" id="KAK2173895.1"/>
    </source>
</evidence>
<dbReference type="SUPFAM" id="SSF103473">
    <property type="entry name" value="MFS general substrate transporter"/>
    <property type="match status" value="1"/>
</dbReference>
<feature type="transmembrane region" description="Helical" evidence="5">
    <location>
        <begin position="191"/>
        <end position="209"/>
    </location>
</feature>
<evidence type="ECO:0000256" key="1">
    <source>
        <dbReference type="ARBA" id="ARBA00004141"/>
    </source>
</evidence>
<dbReference type="Proteomes" id="UP001209878">
    <property type="component" value="Unassembled WGS sequence"/>
</dbReference>
<feature type="non-terminal residue" evidence="6">
    <location>
        <position position="1"/>
    </location>
</feature>
<feature type="transmembrane region" description="Helical" evidence="5">
    <location>
        <begin position="131"/>
        <end position="152"/>
    </location>
</feature>
<feature type="transmembrane region" description="Helical" evidence="5">
    <location>
        <begin position="348"/>
        <end position="367"/>
    </location>
</feature>
<proteinExistence type="predicted"/>
<feature type="transmembrane region" description="Helical" evidence="5">
    <location>
        <begin position="413"/>
        <end position="439"/>
    </location>
</feature>
<dbReference type="InterPro" id="IPR036259">
    <property type="entry name" value="MFS_trans_sf"/>
</dbReference>
<feature type="transmembrane region" description="Helical" evidence="5">
    <location>
        <begin position="320"/>
        <end position="341"/>
    </location>
</feature>
<gene>
    <name evidence="6" type="ORF">NP493_846g01019</name>
</gene>
<organism evidence="6 7">
    <name type="scientific">Ridgeia piscesae</name>
    <name type="common">Tubeworm</name>
    <dbReference type="NCBI Taxonomy" id="27915"/>
    <lineage>
        <taxon>Eukaryota</taxon>
        <taxon>Metazoa</taxon>
        <taxon>Spiralia</taxon>
        <taxon>Lophotrochozoa</taxon>
        <taxon>Annelida</taxon>
        <taxon>Polychaeta</taxon>
        <taxon>Sedentaria</taxon>
        <taxon>Canalipalpata</taxon>
        <taxon>Sabellida</taxon>
        <taxon>Siboglinidae</taxon>
        <taxon>Ridgeia</taxon>
    </lineage>
</organism>